<comment type="caution">
    <text evidence="9">The sequence shown here is derived from an EMBL/GenBank/DDBJ whole genome shotgun (WGS) entry which is preliminary data.</text>
</comment>
<proteinExistence type="inferred from homology"/>
<dbReference type="NCBIfam" id="NF004653">
    <property type="entry name" value="PRK06003.1"/>
    <property type="match status" value="1"/>
</dbReference>
<dbReference type="PATRIC" id="fig|401562.3.peg.1857"/>
<dbReference type="InterPro" id="IPR006300">
    <property type="entry name" value="FlgB"/>
</dbReference>
<dbReference type="STRING" id="401562.NS365_14250"/>
<evidence type="ECO:0000256" key="1">
    <source>
        <dbReference type="ARBA" id="ARBA00004117"/>
    </source>
</evidence>
<dbReference type="EMBL" id="LDPZ01000022">
    <property type="protein sequence ID" value="KTQ95499.1"/>
    <property type="molecule type" value="Genomic_DNA"/>
</dbReference>
<evidence type="ECO:0000256" key="4">
    <source>
        <dbReference type="ARBA" id="ARBA00023143"/>
    </source>
</evidence>
<name>A0A175RN46_9HYPH</name>
<sequence length="126" mass="13807">MSDLYLFGLSSTRADWLSQRQAVVAENVANANTPGYRAKDVSPFTSVLETTKLELAASNPSHLVASAGRDFGVDETRQTPWDITHSGNSVSLEQEMLKAGEISRDFALDTSIAKAFHRMYLQTLKG</sequence>
<dbReference type="Proteomes" id="UP000078272">
    <property type="component" value="Unassembled WGS sequence"/>
</dbReference>
<dbReference type="RefSeq" id="WP_058600921.1">
    <property type="nucleotide sequence ID" value="NZ_LDPZ01000022.1"/>
</dbReference>
<dbReference type="PROSITE" id="PS00588">
    <property type="entry name" value="FLAGELLA_BB_ROD"/>
    <property type="match status" value="1"/>
</dbReference>
<dbReference type="InterPro" id="IPR019776">
    <property type="entry name" value="Flagellar_basal_body_rod_CS"/>
</dbReference>
<keyword evidence="4" id="KW-0975">Bacterial flagellum</keyword>
<evidence type="ECO:0000256" key="2">
    <source>
        <dbReference type="ARBA" id="ARBA00009677"/>
    </source>
</evidence>
<protein>
    <recommendedName>
        <fullName evidence="3">Flagellar basal body rod protein FlgB</fullName>
    </recommendedName>
</protein>
<dbReference type="InterPro" id="IPR001444">
    <property type="entry name" value="Flag_bb_rod_N"/>
</dbReference>
<keyword evidence="9" id="KW-0969">Cilium</keyword>
<feature type="domain" description="Flagellar basal body rod protein N-terminal" evidence="7">
    <location>
        <begin position="18"/>
        <end position="37"/>
    </location>
</feature>
<keyword evidence="9" id="KW-0282">Flagellum</keyword>
<dbReference type="Proteomes" id="UP000078529">
    <property type="component" value="Unassembled WGS sequence"/>
</dbReference>
<evidence type="ECO:0000313" key="9">
    <source>
        <dbReference type="EMBL" id="KTR05150.1"/>
    </source>
</evidence>
<evidence type="ECO:0000313" key="8">
    <source>
        <dbReference type="EMBL" id="KTQ95499.1"/>
    </source>
</evidence>
<comment type="subcellular location">
    <subcellularLocation>
        <location evidence="1">Bacterial flagellum basal body</location>
    </subcellularLocation>
</comment>
<comment type="subunit">
    <text evidence="6">The basal body constitutes a major portion of the flagellar organelle and consists of a number of rings mounted on a central rod. In Gram-negative bacteria, at least four rings, L, P, S and M are present, whereas Gram-positive bacteria lack the L and P rings. The rod consists of about 26 subunits of FlgG in the distal portion, and FlgB, FlgC and FlgF build up the proximal portion of the rod with about 6 subunits each. Rod assembly occurs by export via the flagellum-specific pathway of its constituent proteins and by their incorporation into the rod structure in the probable order of FlgB, FlgC, FlgF and FlgG. Another protein, FliE, also assembles onto the stable rod structure.</text>
</comment>
<dbReference type="Pfam" id="PF00460">
    <property type="entry name" value="Flg_bb_rod"/>
    <property type="match status" value="1"/>
</dbReference>
<dbReference type="GO" id="GO:0071973">
    <property type="term" value="P:bacterial-type flagellum-dependent cell motility"/>
    <property type="evidence" value="ECO:0007669"/>
    <property type="project" value="InterPro"/>
</dbReference>
<evidence type="ECO:0000259" key="7">
    <source>
        <dbReference type="Pfam" id="PF00460"/>
    </source>
</evidence>
<keyword evidence="9" id="KW-0966">Cell projection</keyword>
<evidence type="ECO:0000313" key="11">
    <source>
        <dbReference type="Proteomes" id="UP000078529"/>
    </source>
</evidence>
<dbReference type="GO" id="GO:0030694">
    <property type="term" value="C:bacterial-type flagellum basal body, rod"/>
    <property type="evidence" value="ECO:0007669"/>
    <property type="project" value="InterPro"/>
</dbReference>
<comment type="similarity">
    <text evidence="2">Belongs to the flagella basal body rod proteins family.</text>
</comment>
<gene>
    <name evidence="9" type="primary">flgB</name>
    <name evidence="8" type="ORF">NS226_11670</name>
    <name evidence="9" type="ORF">NS365_14250</name>
</gene>
<dbReference type="EMBL" id="LDQA01000028">
    <property type="protein sequence ID" value="KTR05150.1"/>
    <property type="molecule type" value="Genomic_DNA"/>
</dbReference>
<dbReference type="AlphaFoldDB" id="A0A175RN46"/>
<dbReference type="OrthoDB" id="9788334at2"/>
<keyword evidence="11" id="KW-1185">Reference proteome</keyword>
<evidence type="ECO:0000256" key="3">
    <source>
        <dbReference type="ARBA" id="ARBA00014376"/>
    </source>
</evidence>
<organism evidence="9 11">
    <name type="scientific">Aureimonas ureilytica</name>
    <dbReference type="NCBI Taxonomy" id="401562"/>
    <lineage>
        <taxon>Bacteria</taxon>
        <taxon>Pseudomonadati</taxon>
        <taxon>Pseudomonadota</taxon>
        <taxon>Alphaproteobacteria</taxon>
        <taxon>Hyphomicrobiales</taxon>
        <taxon>Aurantimonadaceae</taxon>
        <taxon>Aureimonas</taxon>
    </lineage>
</organism>
<evidence type="ECO:0000256" key="5">
    <source>
        <dbReference type="ARBA" id="ARBA00024934"/>
    </source>
</evidence>
<reference evidence="10 11" key="1">
    <citation type="journal article" date="2016" name="Front. Microbiol.">
        <title>Genomic Resource of Rice Seed Associated Bacteria.</title>
        <authorList>
            <person name="Midha S."/>
            <person name="Bansal K."/>
            <person name="Sharma S."/>
            <person name="Kumar N."/>
            <person name="Patil P.P."/>
            <person name="Chaudhry V."/>
            <person name="Patil P.B."/>
        </authorList>
    </citation>
    <scope>NUCLEOTIDE SEQUENCE [LARGE SCALE GENOMIC DNA]</scope>
    <source>
        <strain evidence="8 10">NS226</strain>
        <strain evidence="9 11">NS365</strain>
    </source>
</reference>
<evidence type="ECO:0000313" key="10">
    <source>
        <dbReference type="Proteomes" id="UP000078272"/>
    </source>
</evidence>
<dbReference type="NCBIfam" id="TIGR01396">
    <property type="entry name" value="FlgB"/>
    <property type="match status" value="1"/>
</dbReference>
<comment type="function">
    <text evidence="5">Structural component of flagellum, the bacterial motility apparatus. Part of the rod structure of flagellar basal body.</text>
</comment>
<accession>A0A175RN46</accession>
<evidence type="ECO:0000256" key="6">
    <source>
        <dbReference type="ARBA" id="ARBA00026072"/>
    </source>
</evidence>